<dbReference type="SUPFAM" id="SSF52540">
    <property type="entry name" value="P-loop containing nucleoside triphosphate hydrolases"/>
    <property type="match status" value="1"/>
</dbReference>
<keyword evidence="9" id="KW-0732">Signal</keyword>
<evidence type="ECO:0000256" key="1">
    <source>
        <dbReference type="ARBA" id="ARBA00004496"/>
    </source>
</evidence>
<evidence type="ECO:0000256" key="5">
    <source>
        <dbReference type="ARBA" id="ARBA00022737"/>
    </source>
</evidence>
<keyword evidence="8" id="KW-0067">ATP-binding</keyword>
<dbReference type="Gene3D" id="1.10.10.10">
    <property type="entry name" value="Winged helix-like DNA-binding domain superfamily/Winged helix DNA-binding domain"/>
    <property type="match status" value="1"/>
</dbReference>
<organism evidence="11 12">
    <name type="scientific">Cinchona calisaya</name>
    <dbReference type="NCBI Taxonomy" id="153742"/>
    <lineage>
        <taxon>Eukaryota</taxon>
        <taxon>Viridiplantae</taxon>
        <taxon>Streptophyta</taxon>
        <taxon>Embryophyta</taxon>
        <taxon>Tracheophyta</taxon>
        <taxon>Spermatophyta</taxon>
        <taxon>Magnoliopsida</taxon>
        <taxon>eudicotyledons</taxon>
        <taxon>Gunneridae</taxon>
        <taxon>Pentapetalae</taxon>
        <taxon>asterids</taxon>
        <taxon>lamiids</taxon>
        <taxon>Gentianales</taxon>
        <taxon>Rubiaceae</taxon>
        <taxon>Cinchonoideae</taxon>
        <taxon>Cinchoneae</taxon>
        <taxon>Cinchona</taxon>
    </lineage>
</organism>
<keyword evidence="6" id="KW-0547">Nucleotide-binding</keyword>
<dbReference type="GO" id="GO:0005524">
    <property type="term" value="F:ATP binding"/>
    <property type="evidence" value="ECO:0007669"/>
    <property type="project" value="UniProtKB-KW"/>
</dbReference>
<keyword evidence="5" id="KW-0677">Repeat</keyword>
<dbReference type="GO" id="GO:0005737">
    <property type="term" value="C:cytoplasm"/>
    <property type="evidence" value="ECO:0007669"/>
    <property type="project" value="UniProtKB-SubCell"/>
</dbReference>
<dbReference type="AlphaFoldDB" id="A0ABD2Y2S7"/>
<evidence type="ECO:0000313" key="11">
    <source>
        <dbReference type="EMBL" id="KAL3501793.1"/>
    </source>
</evidence>
<comment type="caution">
    <text evidence="11">The sequence shown here is derived from an EMBL/GenBank/DDBJ whole genome shotgun (WGS) entry which is preliminary data.</text>
</comment>
<dbReference type="InterPro" id="IPR058922">
    <property type="entry name" value="WHD_DRP"/>
</dbReference>
<dbReference type="InterPro" id="IPR036388">
    <property type="entry name" value="WH-like_DNA-bd_sf"/>
</dbReference>
<dbReference type="GO" id="GO:0006952">
    <property type="term" value="P:defense response"/>
    <property type="evidence" value="ECO:0007669"/>
    <property type="project" value="UniProtKB-KW"/>
</dbReference>
<feature type="chain" id="PRO_5044765007" description="Disease resistance protein winged helix domain-containing protein" evidence="9">
    <location>
        <begin position="25"/>
        <end position="156"/>
    </location>
</feature>
<evidence type="ECO:0000259" key="10">
    <source>
        <dbReference type="Pfam" id="PF23559"/>
    </source>
</evidence>
<dbReference type="FunFam" id="1.10.10.10:FF:000322">
    <property type="entry name" value="Probable disease resistance protein At1g63360"/>
    <property type="match status" value="1"/>
</dbReference>
<feature type="signal peptide" evidence="9">
    <location>
        <begin position="1"/>
        <end position="24"/>
    </location>
</feature>
<dbReference type="PANTHER" id="PTHR23155:SF1152">
    <property type="entry name" value="AAA+ ATPASE DOMAIN-CONTAINING PROTEIN"/>
    <property type="match status" value="1"/>
</dbReference>
<name>A0ABD2Y2S7_9GENT</name>
<accession>A0ABD2Y2S7</accession>
<feature type="domain" description="Disease resistance protein winged helix" evidence="10">
    <location>
        <begin position="71"/>
        <end position="140"/>
    </location>
</feature>
<keyword evidence="3" id="KW-0963">Cytoplasm</keyword>
<dbReference type="EMBL" id="JBJUIK010000015">
    <property type="protein sequence ID" value="KAL3501793.1"/>
    <property type="molecule type" value="Genomic_DNA"/>
</dbReference>
<evidence type="ECO:0000256" key="8">
    <source>
        <dbReference type="ARBA" id="ARBA00022840"/>
    </source>
</evidence>
<evidence type="ECO:0000256" key="9">
    <source>
        <dbReference type="SAM" id="SignalP"/>
    </source>
</evidence>
<comment type="similarity">
    <text evidence="2">Belongs to the disease resistance NB-LRR family.</text>
</comment>
<protein>
    <recommendedName>
        <fullName evidence="10">Disease resistance protein winged helix domain-containing protein</fullName>
    </recommendedName>
</protein>
<evidence type="ECO:0000256" key="7">
    <source>
        <dbReference type="ARBA" id="ARBA00022821"/>
    </source>
</evidence>
<gene>
    <name evidence="11" type="ORF">ACH5RR_036242</name>
</gene>
<dbReference type="Proteomes" id="UP001630127">
    <property type="component" value="Unassembled WGS sequence"/>
</dbReference>
<dbReference type="InterPro" id="IPR027417">
    <property type="entry name" value="P-loop_NTPase"/>
</dbReference>
<dbReference type="InterPro" id="IPR044974">
    <property type="entry name" value="Disease_R_plants"/>
</dbReference>
<keyword evidence="12" id="KW-1185">Reference proteome</keyword>
<evidence type="ECO:0000313" key="12">
    <source>
        <dbReference type="Proteomes" id="UP001630127"/>
    </source>
</evidence>
<comment type="subcellular location">
    <subcellularLocation>
        <location evidence="1">Cytoplasm</location>
    </subcellularLocation>
</comment>
<evidence type="ECO:0000256" key="3">
    <source>
        <dbReference type="ARBA" id="ARBA00022490"/>
    </source>
</evidence>
<dbReference type="Pfam" id="PF23559">
    <property type="entry name" value="WHD_DRP"/>
    <property type="match status" value="1"/>
</dbReference>
<sequence length="156" mass="17631">MFAIHSWQLLAIVIVAGLLSQNRTQEYLKNIADSIKTNVCTDPEQCLDILALSYNYLPHHLKDCFLYMEAFPEDCEIEARKMIQIWIAKDLIVHGSSKNLAGIAKVFLENLIDKSLVMVGKSSSRGTVKTCGLQDLLLELCPREAQKENFMSVLKE</sequence>
<evidence type="ECO:0000256" key="2">
    <source>
        <dbReference type="ARBA" id="ARBA00008894"/>
    </source>
</evidence>
<evidence type="ECO:0000256" key="6">
    <source>
        <dbReference type="ARBA" id="ARBA00022741"/>
    </source>
</evidence>
<evidence type="ECO:0000256" key="4">
    <source>
        <dbReference type="ARBA" id="ARBA00022614"/>
    </source>
</evidence>
<keyword evidence="7" id="KW-0611">Plant defense</keyword>
<reference evidence="11 12" key="1">
    <citation type="submission" date="2024-11" db="EMBL/GenBank/DDBJ databases">
        <title>A near-complete genome assembly of Cinchona calisaya.</title>
        <authorList>
            <person name="Lian D.C."/>
            <person name="Zhao X.W."/>
            <person name="Wei L."/>
        </authorList>
    </citation>
    <scope>NUCLEOTIDE SEQUENCE [LARGE SCALE GENOMIC DNA]</scope>
    <source>
        <tissue evidence="11">Nenye</tissue>
    </source>
</reference>
<dbReference type="PANTHER" id="PTHR23155">
    <property type="entry name" value="DISEASE RESISTANCE PROTEIN RP"/>
    <property type="match status" value="1"/>
</dbReference>
<proteinExistence type="inferred from homology"/>
<keyword evidence="4" id="KW-0433">Leucine-rich repeat</keyword>